<gene>
    <name evidence="4" type="ORF">TQ39_14490</name>
</gene>
<reference evidence="4" key="1">
    <citation type="submission" date="2015-02" db="EMBL/GenBank/DDBJ databases">
        <title>A novel member of the family Ruminococcaceae isolated from human feces.</title>
        <authorList>
            <person name="Shkoporov A.N."/>
            <person name="Chaplin A.V."/>
            <person name="Motuzova O.V."/>
            <person name="Kafarskaia L.I."/>
            <person name="Khokhlova E.V."/>
            <person name="Efimov B.A."/>
        </authorList>
    </citation>
    <scope>NUCLEOTIDE SEQUENCE [LARGE SCALE GENOMIC DNA]</scope>
    <source>
        <strain evidence="4">585-1</strain>
    </source>
</reference>
<sequence>MDICARCSAREGRMEPYLPNYLKGKNRRLVFDLLRERGQMSRAEITRDTGMSFPTAMKVVDAFLEKGLLVELDETGPAAGAGRKGRLLRFEPGAYRAVGVECEGRFARVGLADMAGGVQARETIELGDFARTRDLSPLAAAIRRMCAAANGAPVLGVCIGFPANLDPDAAAIVSYAAMDIQQPTSFAQVFPAFWREVELPVYLENDANLACEGEAFLRRGAGGAANMLYLSIGSGCGGAVRLDGKLRRGARCRAGEVGAMLLQPALGAPGRSAARETLEDAVCLAALERRFGAALRDGAQPGEASAQAMRDYLCGPLSGAVYSLVMTLDVELCVLAGIVPGALGMQLCTQVSEALRAALPESTPVRVEPSVSADAGVIGAAATVFERSLDALLGSG</sequence>
<dbReference type="InterPro" id="IPR036390">
    <property type="entry name" value="WH_DNA-bd_sf"/>
</dbReference>
<evidence type="ECO:0000256" key="3">
    <source>
        <dbReference type="ARBA" id="ARBA00022629"/>
    </source>
</evidence>
<organism evidence="4 5">
    <name type="scientific">Ruthenibacterium lactatiformans</name>
    <dbReference type="NCBI Taxonomy" id="1550024"/>
    <lineage>
        <taxon>Bacteria</taxon>
        <taxon>Bacillati</taxon>
        <taxon>Bacillota</taxon>
        <taxon>Clostridia</taxon>
        <taxon>Eubacteriales</taxon>
        <taxon>Oscillospiraceae</taxon>
        <taxon>Ruthenibacterium</taxon>
    </lineage>
</organism>
<comment type="function">
    <text evidence="1">Transcriptional repressor of xylose-utilizing enzymes.</text>
</comment>
<dbReference type="GO" id="GO:0042732">
    <property type="term" value="P:D-xylose metabolic process"/>
    <property type="evidence" value="ECO:0007669"/>
    <property type="project" value="UniProtKB-KW"/>
</dbReference>
<protein>
    <recommendedName>
        <fullName evidence="6">ROK family protein</fullName>
    </recommendedName>
</protein>
<evidence type="ECO:0008006" key="6">
    <source>
        <dbReference type="Google" id="ProtNLM"/>
    </source>
</evidence>
<accession>A0A0D8IXR7</accession>
<evidence type="ECO:0000313" key="4">
    <source>
        <dbReference type="EMBL" id="KJF39086.1"/>
    </source>
</evidence>
<keyword evidence="3" id="KW-0859">Xylose metabolism</keyword>
<dbReference type="Pfam" id="PF00480">
    <property type="entry name" value="ROK"/>
    <property type="match status" value="1"/>
</dbReference>
<dbReference type="InterPro" id="IPR000600">
    <property type="entry name" value="ROK"/>
</dbReference>
<dbReference type="InterPro" id="IPR036388">
    <property type="entry name" value="WH-like_DNA-bd_sf"/>
</dbReference>
<evidence type="ECO:0000256" key="1">
    <source>
        <dbReference type="ARBA" id="ARBA00002486"/>
    </source>
</evidence>
<dbReference type="PANTHER" id="PTHR18964">
    <property type="entry name" value="ROK (REPRESSOR, ORF, KINASE) FAMILY"/>
    <property type="match status" value="1"/>
</dbReference>
<comment type="caution">
    <text evidence="4">The sequence shown here is derived from an EMBL/GenBank/DDBJ whole genome shotgun (WGS) entry which is preliminary data.</text>
</comment>
<proteinExistence type="inferred from homology"/>
<keyword evidence="5" id="KW-1185">Reference proteome</keyword>
<dbReference type="Proteomes" id="UP000032483">
    <property type="component" value="Unassembled WGS sequence"/>
</dbReference>
<evidence type="ECO:0000256" key="2">
    <source>
        <dbReference type="ARBA" id="ARBA00006479"/>
    </source>
</evidence>
<name>A0A0D8IXR7_9FIRM</name>
<comment type="similarity">
    <text evidence="2">Belongs to the ROK (NagC/XylR) family.</text>
</comment>
<dbReference type="EMBL" id="JXXK01000024">
    <property type="protein sequence ID" value="KJF39086.1"/>
    <property type="molecule type" value="Genomic_DNA"/>
</dbReference>
<dbReference type="SUPFAM" id="SSF46785">
    <property type="entry name" value="Winged helix' DNA-binding domain"/>
    <property type="match status" value="1"/>
</dbReference>
<dbReference type="Gene3D" id="3.30.420.40">
    <property type="match status" value="2"/>
</dbReference>
<dbReference type="InterPro" id="IPR043129">
    <property type="entry name" value="ATPase_NBD"/>
</dbReference>
<keyword evidence="3" id="KW-0119">Carbohydrate metabolism</keyword>
<dbReference type="AlphaFoldDB" id="A0A0D8IXR7"/>
<dbReference type="Gene3D" id="1.10.10.10">
    <property type="entry name" value="Winged helix-like DNA-binding domain superfamily/Winged helix DNA-binding domain"/>
    <property type="match status" value="1"/>
</dbReference>
<evidence type="ECO:0000313" key="5">
    <source>
        <dbReference type="Proteomes" id="UP000032483"/>
    </source>
</evidence>
<dbReference type="SUPFAM" id="SSF53067">
    <property type="entry name" value="Actin-like ATPase domain"/>
    <property type="match status" value="1"/>
</dbReference>
<dbReference type="PANTHER" id="PTHR18964:SF149">
    <property type="entry name" value="BIFUNCTIONAL UDP-N-ACETYLGLUCOSAMINE 2-EPIMERASE_N-ACETYLMANNOSAMINE KINASE"/>
    <property type="match status" value="1"/>
</dbReference>